<reference evidence="2" key="1">
    <citation type="submission" date="2022-07" db="EMBL/GenBank/DDBJ databases">
        <title>Genome Sequence of Xylaria arbuscula.</title>
        <authorList>
            <person name="Buettner E."/>
        </authorList>
    </citation>
    <scope>NUCLEOTIDE SEQUENCE</scope>
    <source>
        <strain evidence="2">VT107</strain>
    </source>
</reference>
<evidence type="ECO:0000256" key="1">
    <source>
        <dbReference type="SAM" id="MobiDB-lite"/>
    </source>
</evidence>
<feature type="region of interest" description="Disordered" evidence="1">
    <location>
        <begin position="279"/>
        <end position="364"/>
    </location>
</feature>
<dbReference type="Proteomes" id="UP001148614">
    <property type="component" value="Unassembled WGS sequence"/>
</dbReference>
<feature type="region of interest" description="Disordered" evidence="1">
    <location>
        <begin position="97"/>
        <end position="167"/>
    </location>
</feature>
<name>A0A9W8TPR1_9PEZI</name>
<accession>A0A9W8TPR1</accession>
<evidence type="ECO:0000313" key="3">
    <source>
        <dbReference type="Proteomes" id="UP001148614"/>
    </source>
</evidence>
<proteinExistence type="predicted"/>
<dbReference type="EMBL" id="JANPWZ010000500">
    <property type="protein sequence ID" value="KAJ3576072.1"/>
    <property type="molecule type" value="Genomic_DNA"/>
</dbReference>
<feature type="region of interest" description="Disordered" evidence="1">
    <location>
        <begin position="1"/>
        <end position="67"/>
    </location>
</feature>
<feature type="region of interest" description="Disordered" evidence="1">
    <location>
        <begin position="632"/>
        <end position="655"/>
    </location>
</feature>
<sequence>MAHGLEKLEQLFNGSRRKGRKRQRSTQEQQDASTVANRRPSSPMFPSPSYLRPTSMQMTPRDAVIDGREADISRSLSVPTIHEALIKRSSVASSITIVDQPRRSDASSSPLRPSAKSSPTKPRSSRFRFPEDSLFKNRPSIGSPGSSDRNNVSREQSPHSRTTEAGLLDWTPTRISLLFNPLEFKASPNSQQLESRSISAVPALLPAPDFAPSMILPENGNSVDNNSQQGFPYHSVSSQKPVHELTTNLRQQSLPFRGKTMAGRIPVFDADEVSQKPTIHRSMSLNGLVPKRPKTAGATLTDLSSSGNGSNLKPRHSAREARSKRPGARPSRSSLASSGECLPRSKLRRSASTSTLSVPVSKSSKDDILKEPTFDDFYALSDDDIAESQPVTLDVHTPPSPPKDVHNSYRKSRVSQNLTSRYNTFKPVQEEITPPSTPTRCNLLALTYSPINSRDTLGALRAAALARKYDFSVLYVLSLWPVDDGGRSGAKTIDMASRRGSSVSSKVTNVSGRLLAAYGLNEVPSPFEIVTDTHLAALNCDYWNEYRNVDARPDDISRGWIRPFYSEYTPVSSSPRRIDGLPADHPKNRGIVFAAYSKETFNPIIPLRTSTKQAVLLRQLYGDAKALVETLIEQPSDPRRAPTPRRGSSDQVTAV</sequence>
<feature type="compositionally biased region" description="Low complexity" evidence="1">
    <location>
        <begin position="40"/>
        <end position="49"/>
    </location>
</feature>
<dbReference type="VEuPathDB" id="FungiDB:F4678DRAFT_298206"/>
<comment type="caution">
    <text evidence="2">The sequence shown here is derived from an EMBL/GenBank/DDBJ whole genome shotgun (WGS) entry which is preliminary data.</text>
</comment>
<gene>
    <name evidence="2" type="ORF">NPX13_g3823</name>
</gene>
<feature type="compositionally biased region" description="Basic residues" evidence="1">
    <location>
        <begin position="15"/>
        <end position="24"/>
    </location>
</feature>
<dbReference type="AlphaFoldDB" id="A0A9W8TPR1"/>
<feature type="compositionally biased region" description="Polar residues" evidence="1">
    <location>
        <begin position="301"/>
        <end position="311"/>
    </location>
</feature>
<organism evidence="2 3">
    <name type="scientific">Xylaria arbuscula</name>
    <dbReference type="NCBI Taxonomy" id="114810"/>
    <lineage>
        <taxon>Eukaryota</taxon>
        <taxon>Fungi</taxon>
        <taxon>Dikarya</taxon>
        <taxon>Ascomycota</taxon>
        <taxon>Pezizomycotina</taxon>
        <taxon>Sordariomycetes</taxon>
        <taxon>Xylariomycetidae</taxon>
        <taxon>Xylariales</taxon>
        <taxon>Xylariaceae</taxon>
        <taxon>Xylaria</taxon>
    </lineage>
</organism>
<feature type="compositionally biased region" description="Low complexity" evidence="1">
    <location>
        <begin position="107"/>
        <end position="119"/>
    </location>
</feature>
<feature type="compositionally biased region" description="Polar residues" evidence="1">
    <location>
        <begin position="350"/>
        <end position="362"/>
    </location>
</feature>
<evidence type="ECO:0000313" key="2">
    <source>
        <dbReference type="EMBL" id="KAJ3576072.1"/>
    </source>
</evidence>
<feature type="region of interest" description="Disordered" evidence="1">
    <location>
        <begin position="392"/>
        <end position="411"/>
    </location>
</feature>
<protein>
    <submittedName>
        <fullName evidence="2">Uncharacterized protein</fullName>
    </submittedName>
</protein>
<feature type="compositionally biased region" description="Polar residues" evidence="1">
    <location>
        <begin position="143"/>
        <end position="155"/>
    </location>
</feature>
<keyword evidence="3" id="KW-1185">Reference proteome</keyword>